<name>A0A7C9B058_OPUST</name>
<accession>A0A7C9B058</accession>
<proteinExistence type="predicted"/>
<reference evidence="1" key="2">
    <citation type="submission" date="2020-07" db="EMBL/GenBank/DDBJ databases">
        <authorList>
            <person name="Vera ALvarez R."/>
            <person name="Arias-Moreno D.M."/>
            <person name="Jimenez-Jacinto V."/>
            <person name="Jimenez-Bremont J.F."/>
            <person name="Swaminathan K."/>
            <person name="Moose S.P."/>
            <person name="Guerrero-Gonzalez M.L."/>
            <person name="Marino-Ramirez L."/>
            <person name="Landsman D."/>
            <person name="Rodriguez-Kessler M."/>
            <person name="Delgado-Sanchez P."/>
        </authorList>
    </citation>
    <scope>NUCLEOTIDE SEQUENCE</scope>
    <source>
        <tissue evidence="1">Cladode</tissue>
    </source>
</reference>
<sequence>MVSLRSFICIEIWTEHCASTMGLRTVSLTVCAGGLLGKPLRSSKPNCGFDAEGLGIPPKYSKINGCAMAGSILPTITTVNVEGSLKQLSKYSQAFLGSILGRSLTCGGL</sequence>
<protein>
    <submittedName>
        <fullName evidence="1">Uncharacterized protein</fullName>
    </submittedName>
</protein>
<dbReference type="EMBL" id="GISG01282798">
    <property type="protein sequence ID" value="MBA4679270.1"/>
    <property type="molecule type" value="Transcribed_RNA"/>
</dbReference>
<reference evidence="1" key="1">
    <citation type="journal article" date="2013" name="J. Plant Res.">
        <title>Effect of fungi and light on seed germination of three Opuntia species from semiarid lands of central Mexico.</title>
        <authorList>
            <person name="Delgado-Sanchez P."/>
            <person name="Jimenez-Bremont J.F."/>
            <person name="Guerrero-Gonzalez Mde L."/>
            <person name="Flores J."/>
        </authorList>
    </citation>
    <scope>NUCLEOTIDE SEQUENCE</scope>
    <source>
        <tissue evidence="1">Cladode</tissue>
    </source>
</reference>
<dbReference type="AlphaFoldDB" id="A0A7C9B058"/>
<evidence type="ECO:0000313" key="1">
    <source>
        <dbReference type="EMBL" id="MBA4679270.1"/>
    </source>
</evidence>
<organism evidence="1">
    <name type="scientific">Opuntia streptacantha</name>
    <name type="common">Prickly pear cactus</name>
    <name type="synonym">Opuntia cardona</name>
    <dbReference type="NCBI Taxonomy" id="393608"/>
    <lineage>
        <taxon>Eukaryota</taxon>
        <taxon>Viridiplantae</taxon>
        <taxon>Streptophyta</taxon>
        <taxon>Embryophyta</taxon>
        <taxon>Tracheophyta</taxon>
        <taxon>Spermatophyta</taxon>
        <taxon>Magnoliopsida</taxon>
        <taxon>eudicotyledons</taxon>
        <taxon>Gunneridae</taxon>
        <taxon>Pentapetalae</taxon>
        <taxon>Caryophyllales</taxon>
        <taxon>Cactineae</taxon>
        <taxon>Cactaceae</taxon>
        <taxon>Opuntioideae</taxon>
        <taxon>Opuntia</taxon>
    </lineage>
</organism>